<protein>
    <submittedName>
        <fullName evidence="3">Lipopolysaccharide biosynthesis protein</fullName>
    </submittedName>
</protein>
<gene>
    <name evidence="3" type="ORF">ETD83_26570</name>
</gene>
<proteinExistence type="predicted"/>
<organism evidence="3 4">
    <name type="scientific">Actinomadura soli</name>
    <dbReference type="NCBI Taxonomy" id="2508997"/>
    <lineage>
        <taxon>Bacteria</taxon>
        <taxon>Bacillati</taxon>
        <taxon>Actinomycetota</taxon>
        <taxon>Actinomycetes</taxon>
        <taxon>Streptosporangiales</taxon>
        <taxon>Thermomonosporaceae</taxon>
        <taxon>Actinomadura</taxon>
    </lineage>
</organism>
<dbReference type="RefSeq" id="WP_138647938.1">
    <property type="nucleotide sequence ID" value="NZ_VCKW01000157.1"/>
</dbReference>
<feature type="compositionally biased region" description="Gly residues" evidence="1">
    <location>
        <begin position="184"/>
        <end position="193"/>
    </location>
</feature>
<dbReference type="Proteomes" id="UP000309174">
    <property type="component" value="Unassembled WGS sequence"/>
</dbReference>
<evidence type="ECO:0000313" key="3">
    <source>
        <dbReference type="EMBL" id="TMQ92799.1"/>
    </source>
</evidence>
<keyword evidence="2" id="KW-1133">Transmembrane helix</keyword>
<keyword evidence="4" id="KW-1185">Reference proteome</keyword>
<accession>A0A5C4J7X1</accession>
<keyword evidence="2" id="KW-0812">Transmembrane</keyword>
<dbReference type="AlphaFoldDB" id="A0A5C4J7X1"/>
<evidence type="ECO:0000313" key="4">
    <source>
        <dbReference type="Proteomes" id="UP000309174"/>
    </source>
</evidence>
<name>A0A5C4J7X1_9ACTN</name>
<feature type="transmembrane region" description="Helical" evidence="2">
    <location>
        <begin position="153"/>
        <end position="175"/>
    </location>
</feature>
<sequence length="218" mass="21567">MPRWVGPSLALVLAGVLGGLGYALYAPATYTANAFVLVVDDVGPDRSGPAALSFAQLYGRLAPLEETLRYSALPLPDAAPGATREHVRASTSPDTPVIKLAGSGRTPRDAAAFANGAADALVRYGTSHRADTGVRVALMGRAAPPATPSSPNLTLGVAVGTACGVLLAGLSAAVLSARRRPDGGPVGGSGGGADVRDAPEPVAAVPGGTPGSRVEVGS</sequence>
<dbReference type="OrthoDB" id="3872739at2"/>
<reference evidence="3 4" key="1">
    <citation type="submission" date="2019-05" db="EMBL/GenBank/DDBJ databases">
        <title>Draft genome sequence of Actinomadura sp. 14C53.</title>
        <authorList>
            <person name="Saricaoglu S."/>
            <person name="Isik K."/>
        </authorList>
    </citation>
    <scope>NUCLEOTIDE SEQUENCE [LARGE SCALE GENOMIC DNA]</scope>
    <source>
        <strain evidence="3 4">14C53</strain>
    </source>
</reference>
<dbReference type="EMBL" id="VCKW01000157">
    <property type="protein sequence ID" value="TMQ92799.1"/>
    <property type="molecule type" value="Genomic_DNA"/>
</dbReference>
<evidence type="ECO:0000256" key="1">
    <source>
        <dbReference type="SAM" id="MobiDB-lite"/>
    </source>
</evidence>
<keyword evidence="2" id="KW-0472">Membrane</keyword>
<comment type="caution">
    <text evidence="3">The sequence shown here is derived from an EMBL/GenBank/DDBJ whole genome shotgun (WGS) entry which is preliminary data.</text>
</comment>
<evidence type="ECO:0000256" key="2">
    <source>
        <dbReference type="SAM" id="Phobius"/>
    </source>
</evidence>
<feature type="region of interest" description="Disordered" evidence="1">
    <location>
        <begin position="82"/>
        <end position="102"/>
    </location>
</feature>
<feature type="region of interest" description="Disordered" evidence="1">
    <location>
        <begin position="178"/>
        <end position="218"/>
    </location>
</feature>